<dbReference type="AlphaFoldDB" id="A0AAD7FEC2"/>
<protein>
    <submittedName>
        <fullName evidence="1">Uncharacterized protein</fullName>
    </submittedName>
</protein>
<dbReference type="Proteomes" id="UP001221757">
    <property type="component" value="Unassembled WGS sequence"/>
</dbReference>
<proteinExistence type="predicted"/>
<keyword evidence="2" id="KW-1185">Reference proteome</keyword>
<gene>
    <name evidence="1" type="ORF">B0H17DRAFT_1153099</name>
</gene>
<reference evidence="1" key="1">
    <citation type="submission" date="2023-03" db="EMBL/GenBank/DDBJ databases">
        <title>Massive genome expansion in bonnet fungi (Mycena s.s.) driven by repeated elements and novel gene families across ecological guilds.</title>
        <authorList>
            <consortium name="Lawrence Berkeley National Laboratory"/>
            <person name="Harder C.B."/>
            <person name="Miyauchi S."/>
            <person name="Viragh M."/>
            <person name="Kuo A."/>
            <person name="Thoen E."/>
            <person name="Andreopoulos B."/>
            <person name="Lu D."/>
            <person name="Skrede I."/>
            <person name="Drula E."/>
            <person name="Henrissat B."/>
            <person name="Morin E."/>
            <person name="Kohler A."/>
            <person name="Barry K."/>
            <person name="LaButti K."/>
            <person name="Morin E."/>
            <person name="Salamov A."/>
            <person name="Lipzen A."/>
            <person name="Mereny Z."/>
            <person name="Hegedus B."/>
            <person name="Baldrian P."/>
            <person name="Stursova M."/>
            <person name="Weitz H."/>
            <person name="Taylor A."/>
            <person name="Grigoriev I.V."/>
            <person name="Nagy L.G."/>
            <person name="Martin F."/>
            <person name="Kauserud H."/>
        </authorList>
    </citation>
    <scope>NUCLEOTIDE SEQUENCE</scope>
    <source>
        <strain evidence="1">CBHHK067</strain>
    </source>
</reference>
<evidence type="ECO:0000313" key="2">
    <source>
        <dbReference type="Proteomes" id="UP001221757"/>
    </source>
</evidence>
<dbReference type="EMBL" id="JARKIE010000887">
    <property type="protein sequence ID" value="KAJ7613797.1"/>
    <property type="molecule type" value="Genomic_DNA"/>
</dbReference>
<organism evidence="1 2">
    <name type="scientific">Mycena rosella</name>
    <name type="common">Pink bonnet</name>
    <name type="synonym">Agaricus rosellus</name>
    <dbReference type="NCBI Taxonomy" id="1033263"/>
    <lineage>
        <taxon>Eukaryota</taxon>
        <taxon>Fungi</taxon>
        <taxon>Dikarya</taxon>
        <taxon>Basidiomycota</taxon>
        <taxon>Agaricomycotina</taxon>
        <taxon>Agaricomycetes</taxon>
        <taxon>Agaricomycetidae</taxon>
        <taxon>Agaricales</taxon>
        <taxon>Marasmiineae</taxon>
        <taxon>Mycenaceae</taxon>
        <taxon>Mycena</taxon>
    </lineage>
</organism>
<comment type="caution">
    <text evidence="1">The sequence shown here is derived from an EMBL/GenBank/DDBJ whole genome shotgun (WGS) entry which is preliminary data.</text>
</comment>
<evidence type="ECO:0000313" key="1">
    <source>
        <dbReference type="EMBL" id="KAJ7613797.1"/>
    </source>
</evidence>
<accession>A0AAD7FEC2</accession>
<sequence length="189" mass="21916">MDVRVINAEAEWVCKHRKLVAENLLKIIDKNIHSSCLGIRKHRKKADFLETNVIGPIALTAKAVAGPRETKYRKILRIGARIVRKDHKRQRGREFQNSSVSNRMQRKVMMALEQARRVMENGIAARCPGPAPKICQYKESQDHLEIDVIIDLGTRIDRRNGCDVQGRRNRTKFTTAKRREWRKLRGLID</sequence>
<name>A0AAD7FEC2_MYCRO</name>